<evidence type="ECO:0000313" key="2">
    <source>
        <dbReference type="Proteomes" id="UP000187283"/>
    </source>
</evidence>
<dbReference type="EMBL" id="LSSN01000789">
    <property type="protein sequence ID" value="OMJ22340.1"/>
    <property type="molecule type" value="Genomic_DNA"/>
</dbReference>
<sequence>MEHNHTIYEAEELESKIKLLNLSKNSIETTNTYPRYSDRSLFSDTEKFDIENPNIKSKNVCLDPLSSDQTPIDLRISSAILKKLQDIVINSSDTDEYFIGFLIGLIDTNLDCTILDRLDKGTFNNGIKVPFLHNKNETAVPVFIKNSKASHFIFDKTTFIAKYLIIVNNPKNPELNFFI</sequence>
<keyword evidence="2" id="KW-1185">Reference proteome</keyword>
<dbReference type="AlphaFoldDB" id="A0A1R1Y655"/>
<protein>
    <submittedName>
        <fullName evidence="1">Uncharacterized protein</fullName>
    </submittedName>
</protein>
<proteinExistence type="predicted"/>
<reference evidence="1 2" key="1">
    <citation type="submission" date="2017-01" db="EMBL/GenBank/DDBJ databases">
        <authorList>
            <person name="Mah S.A."/>
            <person name="Swanson W.J."/>
            <person name="Moy G.W."/>
            <person name="Vacquier V.D."/>
        </authorList>
    </citation>
    <scope>NUCLEOTIDE SEQUENCE [LARGE SCALE GENOMIC DNA]</scope>
    <source>
        <strain evidence="1 2">GSMNP</strain>
    </source>
</reference>
<organism evidence="1 2">
    <name type="scientific">Smittium culicis</name>
    <dbReference type="NCBI Taxonomy" id="133412"/>
    <lineage>
        <taxon>Eukaryota</taxon>
        <taxon>Fungi</taxon>
        <taxon>Fungi incertae sedis</taxon>
        <taxon>Zoopagomycota</taxon>
        <taxon>Kickxellomycotina</taxon>
        <taxon>Harpellomycetes</taxon>
        <taxon>Harpellales</taxon>
        <taxon>Legeriomycetaceae</taxon>
        <taxon>Smittium</taxon>
    </lineage>
</organism>
<name>A0A1R1Y655_9FUNG</name>
<gene>
    <name evidence="1" type="ORF">AYI70_g2935</name>
</gene>
<evidence type="ECO:0000313" key="1">
    <source>
        <dbReference type="EMBL" id="OMJ22340.1"/>
    </source>
</evidence>
<dbReference type="Proteomes" id="UP000187283">
    <property type="component" value="Unassembled WGS sequence"/>
</dbReference>
<accession>A0A1R1Y655</accession>
<comment type="caution">
    <text evidence="1">The sequence shown here is derived from an EMBL/GenBank/DDBJ whole genome shotgun (WGS) entry which is preliminary data.</text>
</comment>